<evidence type="ECO:0000313" key="3">
    <source>
        <dbReference type="EMBL" id="RFS81296.1"/>
    </source>
</evidence>
<dbReference type="InterPro" id="IPR023393">
    <property type="entry name" value="START-like_dom_sf"/>
</dbReference>
<dbReference type="InterPro" id="IPR013538">
    <property type="entry name" value="ASHA1/2-like_C"/>
</dbReference>
<dbReference type="Pfam" id="PF08327">
    <property type="entry name" value="AHSA1"/>
    <property type="match status" value="1"/>
</dbReference>
<dbReference type="EMBL" id="QVNQ01000014">
    <property type="protein sequence ID" value="RFS81296.1"/>
    <property type="molecule type" value="Genomic_DNA"/>
</dbReference>
<evidence type="ECO:0000259" key="2">
    <source>
        <dbReference type="Pfam" id="PF08327"/>
    </source>
</evidence>
<dbReference type="SUPFAM" id="SSF55961">
    <property type="entry name" value="Bet v1-like"/>
    <property type="match status" value="1"/>
</dbReference>
<evidence type="ECO:0000256" key="1">
    <source>
        <dbReference type="ARBA" id="ARBA00006817"/>
    </source>
</evidence>
<dbReference type="OrthoDB" id="268331at2"/>
<sequence length="167" mass="18389">MDAIQRATADAVPPVRKSVDVPVPVDRAFAHFAGRPTEWWPDTHVLVAAREQVIFEPRAGGRWYERSADGSELDWGRVLVWEPPHRLVLTWRVDGDFRPIDDDERASRVEVTFTPDGPGSTRVELAHVDLARHGRAAARVRAAIDGPSPGETLARFAATLTSGGDHA</sequence>
<protein>
    <submittedName>
        <fullName evidence="3">ATPase</fullName>
    </submittedName>
</protein>
<feature type="domain" description="Activator of Hsp90 ATPase homologue 1/2-like C-terminal" evidence="2">
    <location>
        <begin position="49"/>
        <end position="137"/>
    </location>
</feature>
<dbReference type="Proteomes" id="UP000262882">
    <property type="component" value="Unassembled WGS sequence"/>
</dbReference>
<reference evidence="3 4" key="1">
    <citation type="submission" date="2018-08" db="EMBL/GenBank/DDBJ databases">
        <title>Actinomadura spongicola sp. nov., isolated from marine sponge Leucetta chagosensis.</title>
        <authorList>
            <person name="Li L."/>
            <person name="Lin H.W."/>
        </authorList>
    </citation>
    <scope>NUCLEOTIDE SEQUENCE [LARGE SCALE GENOMIC DNA]</scope>
    <source>
        <strain evidence="3 4">LHW52907</strain>
    </source>
</reference>
<accession>A0A372G7E7</accession>
<comment type="similarity">
    <text evidence="1">Belongs to the AHA1 family.</text>
</comment>
<dbReference type="CDD" id="cd08891">
    <property type="entry name" value="SRPBCC_CalC"/>
    <property type="match status" value="1"/>
</dbReference>
<evidence type="ECO:0000313" key="4">
    <source>
        <dbReference type="Proteomes" id="UP000262882"/>
    </source>
</evidence>
<organism evidence="3 4">
    <name type="scientific">Actinomadura spongiicola</name>
    <dbReference type="NCBI Taxonomy" id="2303421"/>
    <lineage>
        <taxon>Bacteria</taxon>
        <taxon>Bacillati</taxon>
        <taxon>Actinomycetota</taxon>
        <taxon>Actinomycetes</taxon>
        <taxon>Streptosporangiales</taxon>
        <taxon>Thermomonosporaceae</taxon>
        <taxon>Actinomadura</taxon>
    </lineage>
</organism>
<dbReference type="AlphaFoldDB" id="A0A372G7E7"/>
<comment type="caution">
    <text evidence="3">The sequence shown here is derived from an EMBL/GenBank/DDBJ whole genome shotgun (WGS) entry which is preliminary data.</text>
</comment>
<keyword evidence="4" id="KW-1185">Reference proteome</keyword>
<gene>
    <name evidence="3" type="ORF">D0T12_32135</name>
</gene>
<dbReference type="Gene3D" id="3.30.530.20">
    <property type="match status" value="1"/>
</dbReference>
<proteinExistence type="inferred from homology"/>
<dbReference type="RefSeq" id="WP_117404515.1">
    <property type="nucleotide sequence ID" value="NZ_QVNQ01000014.1"/>
</dbReference>
<name>A0A372G7E7_9ACTN</name>